<dbReference type="InterPro" id="IPR006059">
    <property type="entry name" value="SBP"/>
</dbReference>
<organism evidence="6 7">
    <name type="scientific">Sulfoacidibacillus ferrooxidans</name>
    <dbReference type="NCBI Taxonomy" id="2005001"/>
    <lineage>
        <taxon>Bacteria</taxon>
        <taxon>Bacillati</taxon>
        <taxon>Bacillota</taxon>
        <taxon>Bacilli</taxon>
        <taxon>Bacillales</taxon>
        <taxon>Alicyclobacillaceae</taxon>
        <taxon>Sulfoacidibacillus</taxon>
    </lineage>
</organism>
<keyword evidence="3" id="KW-0813">Transport</keyword>
<comment type="similarity">
    <text evidence="2">Belongs to the bacterial solute-binding protein 1 family.</text>
</comment>
<evidence type="ECO:0000256" key="1">
    <source>
        <dbReference type="ARBA" id="ARBA00004196"/>
    </source>
</evidence>
<comment type="caution">
    <text evidence="6">The sequence shown here is derived from an EMBL/GenBank/DDBJ whole genome shotgun (WGS) entry which is preliminary data.</text>
</comment>
<dbReference type="RefSeq" id="WP_241711811.1">
    <property type="nucleotide sequence ID" value="NZ_JALBUF010000001.1"/>
</dbReference>
<evidence type="ECO:0000256" key="4">
    <source>
        <dbReference type="ARBA" id="ARBA00022729"/>
    </source>
</evidence>
<dbReference type="PANTHER" id="PTHR43649:SF31">
    <property type="entry name" value="SN-GLYCEROL-3-PHOSPHATE-BINDING PERIPLASMIC PROTEIN UGPB"/>
    <property type="match status" value="1"/>
</dbReference>
<dbReference type="Pfam" id="PF13416">
    <property type="entry name" value="SBP_bac_8"/>
    <property type="match status" value="1"/>
</dbReference>
<dbReference type="GO" id="GO:0055085">
    <property type="term" value="P:transmembrane transport"/>
    <property type="evidence" value="ECO:0007669"/>
    <property type="project" value="InterPro"/>
</dbReference>
<dbReference type="EMBL" id="JALBUF010000001">
    <property type="protein sequence ID" value="MCI0182198.1"/>
    <property type="molecule type" value="Genomic_DNA"/>
</dbReference>
<sequence length="457" mass="48920">MKSLHIGHVSKKVHITKRSFRTAGLLSGAFALLLTGCGTSTTATPQNQANPGATTSGTVNITFAEAMSSGKQASALTHLVNQFEQKNPSVTVTLMPEPSYGVLLTKEEAAIAAQNPPTIGQAYEDWAANFAQSQAILPLTSFVNGKNGLSAKAQGDFWPSVWSDQFLPDGKIWMMPFNKSDFVMYYNANQLKKMGQAVPTTWTQFAQVASAVTSQSKGTWAMSMDPGNPTAPGNGTYLWLSVLRSFGGHLYQNGKIAFDSPQGIQTMNYFNNLYKAGALKLGTNYPGQTALGAGRAAFDLSTVASYPYNVQAVNGKFTMDVAALPAGPSGQGNMMQGTNIVMFAKATPAQQQAAWKFMKWLTEPQQTAYWAKTTGYLPVRQSAEALMSSYYSTHPYQQIATQSLQYAKPTPPVAGMQQAVGYIGDAITEVLTQHVPASQALQAAAQKAQQALTSQGA</sequence>
<dbReference type="SUPFAM" id="SSF53850">
    <property type="entry name" value="Periplasmic binding protein-like II"/>
    <property type="match status" value="1"/>
</dbReference>
<comment type="subcellular location">
    <subcellularLocation>
        <location evidence="1">Cell envelope</location>
    </subcellularLocation>
</comment>
<keyword evidence="4" id="KW-0732">Signal</keyword>
<evidence type="ECO:0000256" key="5">
    <source>
        <dbReference type="ARBA" id="ARBA00022764"/>
    </source>
</evidence>
<dbReference type="CDD" id="cd14748">
    <property type="entry name" value="PBP2_UgpB"/>
    <property type="match status" value="1"/>
</dbReference>
<protein>
    <submittedName>
        <fullName evidence="6">Sn-glycerol-3-phosphate-binding periplasmic protein UgpB</fullName>
    </submittedName>
</protein>
<dbReference type="Gene3D" id="3.40.190.10">
    <property type="entry name" value="Periplasmic binding protein-like II"/>
    <property type="match status" value="2"/>
</dbReference>
<evidence type="ECO:0000256" key="2">
    <source>
        <dbReference type="ARBA" id="ARBA00008520"/>
    </source>
</evidence>
<name>A0A9X2AAT1_9BACL</name>
<dbReference type="InterPro" id="IPR006061">
    <property type="entry name" value="SBP_1_CS"/>
</dbReference>
<evidence type="ECO:0000313" key="6">
    <source>
        <dbReference type="EMBL" id="MCI0182198.1"/>
    </source>
</evidence>
<dbReference type="PROSITE" id="PS01037">
    <property type="entry name" value="SBP_BACTERIAL_1"/>
    <property type="match status" value="1"/>
</dbReference>
<dbReference type="AlphaFoldDB" id="A0A9X2AAT1"/>
<gene>
    <name evidence="6" type="primary">ugpB_1</name>
    <name evidence="6" type="ORF">MM817_00454</name>
</gene>
<evidence type="ECO:0000313" key="7">
    <source>
        <dbReference type="Proteomes" id="UP001139263"/>
    </source>
</evidence>
<keyword evidence="5" id="KW-0574">Periplasm</keyword>
<dbReference type="Proteomes" id="UP001139263">
    <property type="component" value="Unassembled WGS sequence"/>
</dbReference>
<keyword evidence="7" id="KW-1185">Reference proteome</keyword>
<dbReference type="GO" id="GO:0030313">
    <property type="term" value="C:cell envelope"/>
    <property type="evidence" value="ECO:0007669"/>
    <property type="project" value="UniProtKB-SubCell"/>
</dbReference>
<evidence type="ECO:0000256" key="3">
    <source>
        <dbReference type="ARBA" id="ARBA00022448"/>
    </source>
</evidence>
<dbReference type="InterPro" id="IPR050490">
    <property type="entry name" value="Bact_solute-bd_prot1"/>
</dbReference>
<dbReference type="PANTHER" id="PTHR43649">
    <property type="entry name" value="ARABINOSE-BINDING PROTEIN-RELATED"/>
    <property type="match status" value="1"/>
</dbReference>
<proteinExistence type="inferred from homology"/>
<accession>A0A9X2AAT1</accession>
<reference evidence="6" key="1">
    <citation type="submission" date="2022-03" db="EMBL/GenBank/DDBJ databases">
        <title>Draft Genome Sequence of Firmicute Strain S0AB, a Heterotrophic Iron/Sulfur-Oxidizing Extreme Acidophile.</title>
        <authorList>
            <person name="Vergara E."/>
            <person name="Pakostova E."/>
            <person name="Johnson D.B."/>
            <person name="Holmes D.S."/>
        </authorList>
    </citation>
    <scope>NUCLEOTIDE SEQUENCE</scope>
    <source>
        <strain evidence="6">S0AB</strain>
    </source>
</reference>